<feature type="transmembrane region" description="Helical" evidence="9">
    <location>
        <begin position="221"/>
        <end position="240"/>
    </location>
</feature>
<dbReference type="FunFam" id="1.10.3470.10:FF:000001">
    <property type="entry name" value="Vitamin B12 ABC transporter permease BtuC"/>
    <property type="match status" value="1"/>
</dbReference>
<dbReference type="GO" id="GO:0005886">
    <property type="term" value="C:plasma membrane"/>
    <property type="evidence" value="ECO:0007669"/>
    <property type="project" value="UniProtKB-SubCell"/>
</dbReference>
<evidence type="ECO:0000256" key="8">
    <source>
        <dbReference type="SAM" id="MobiDB-lite"/>
    </source>
</evidence>
<dbReference type="PANTHER" id="PTHR30472">
    <property type="entry name" value="FERRIC ENTEROBACTIN TRANSPORT SYSTEM PERMEASE PROTEIN"/>
    <property type="match status" value="1"/>
</dbReference>
<keyword evidence="11" id="KW-1185">Reference proteome</keyword>
<dbReference type="PANTHER" id="PTHR30472:SF1">
    <property type="entry name" value="FE(3+) DICITRATE TRANSPORT SYSTEM PERMEASE PROTEIN FECC-RELATED"/>
    <property type="match status" value="1"/>
</dbReference>
<evidence type="ECO:0000313" key="10">
    <source>
        <dbReference type="EMBL" id="QBE49173.1"/>
    </source>
</evidence>
<evidence type="ECO:0000256" key="1">
    <source>
        <dbReference type="ARBA" id="ARBA00004651"/>
    </source>
</evidence>
<dbReference type="GO" id="GO:0022857">
    <property type="term" value="F:transmembrane transporter activity"/>
    <property type="evidence" value="ECO:0007669"/>
    <property type="project" value="InterPro"/>
</dbReference>
<feature type="transmembrane region" description="Helical" evidence="9">
    <location>
        <begin position="119"/>
        <end position="138"/>
    </location>
</feature>
<dbReference type="Gene3D" id="1.10.3470.10">
    <property type="entry name" value="ABC transporter involved in vitamin B12 uptake, BtuC"/>
    <property type="match status" value="1"/>
</dbReference>
<dbReference type="RefSeq" id="WP_130110303.1">
    <property type="nucleotide sequence ID" value="NZ_CP035806.1"/>
</dbReference>
<evidence type="ECO:0000313" key="11">
    <source>
        <dbReference type="Proteomes" id="UP000289260"/>
    </source>
</evidence>
<protein>
    <submittedName>
        <fullName evidence="10">Iron ABC transporter permease</fullName>
    </submittedName>
</protein>
<comment type="similarity">
    <text evidence="2">Belongs to the binding-protein-dependent transport system permease family. FecCD subfamily.</text>
</comment>
<feature type="transmembrane region" description="Helical" evidence="9">
    <location>
        <begin position="335"/>
        <end position="353"/>
    </location>
</feature>
<evidence type="ECO:0000256" key="3">
    <source>
        <dbReference type="ARBA" id="ARBA00022448"/>
    </source>
</evidence>
<organism evidence="10 11">
    <name type="scientific">Leucobacter triazinivorans</name>
    <dbReference type="NCBI Taxonomy" id="1784719"/>
    <lineage>
        <taxon>Bacteria</taxon>
        <taxon>Bacillati</taxon>
        <taxon>Actinomycetota</taxon>
        <taxon>Actinomycetes</taxon>
        <taxon>Micrococcales</taxon>
        <taxon>Microbacteriaceae</taxon>
        <taxon>Leucobacter</taxon>
    </lineage>
</organism>
<evidence type="ECO:0000256" key="2">
    <source>
        <dbReference type="ARBA" id="ARBA00007935"/>
    </source>
</evidence>
<feature type="transmembrane region" description="Helical" evidence="9">
    <location>
        <begin position="34"/>
        <end position="55"/>
    </location>
</feature>
<evidence type="ECO:0000256" key="6">
    <source>
        <dbReference type="ARBA" id="ARBA00022989"/>
    </source>
</evidence>
<dbReference type="EMBL" id="CP035806">
    <property type="protein sequence ID" value="QBE49173.1"/>
    <property type="molecule type" value="Genomic_DNA"/>
</dbReference>
<feature type="transmembrane region" description="Helical" evidence="9">
    <location>
        <begin position="176"/>
        <end position="196"/>
    </location>
</feature>
<feature type="transmembrane region" description="Helical" evidence="9">
    <location>
        <begin position="261"/>
        <end position="278"/>
    </location>
</feature>
<dbReference type="KEGG" id="ltr:EVS81_10245"/>
<evidence type="ECO:0000256" key="7">
    <source>
        <dbReference type="ARBA" id="ARBA00023136"/>
    </source>
</evidence>
<keyword evidence="5 9" id="KW-0812">Transmembrane</keyword>
<dbReference type="SUPFAM" id="SSF81345">
    <property type="entry name" value="ABC transporter involved in vitamin B12 uptake, BtuC"/>
    <property type="match status" value="1"/>
</dbReference>
<reference evidence="10 11" key="1">
    <citation type="submission" date="2019-02" db="EMBL/GenBank/DDBJ databases">
        <authorList>
            <person name="Sun L."/>
            <person name="Pan D."/>
            <person name="Wu X."/>
        </authorList>
    </citation>
    <scope>NUCLEOTIDE SEQUENCE [LARGE SCALE GENOMIC DNA]</scope>
    <source>
        <strain evidence="10 11">JW-1</strain>
    </source>
</reference>
<keyword evidence="4" id="KW-1003">Cell membrane</keyword>
<evidence type="ECO:0000256" key="5">
    <source>
        <dbReference type="ARBA" id="ARBA00022692"/>
    </source>
</evidence>
<feature type="transmembrane region" description="Helical" evidence="9">
    <location>
        <begin position="144"/>
        <end position="164"/>
    </location>
</feature>
<dbReference type="InterPro" id="IPR000522">
    <property type="entry name" value="ABC_transptr_permease_BtuC"/>
</dbReference>
<dbReference type="AlphaFoldDB" id="A0A4P6KG41"/>
<dbReference type="OrthoDB" id="9782305at2"/>
<feature type="transmembrane region" description="Helical" evidence="9">
    <location>
        <begin position="90"/>
        <end position="107"/>
    </location>
</feature>
<comment type="subcellular location">
    <subcellularLocation>
        <location evidence="1">Cell membrane</location>
        <topology evidence="1">Multi-pass membrane protein</topology>
    </subcellularLocation>
</comment>
<dbReference type="InterPro" id="IPR037294">
    <property type="entry name" value="ABC_BtuC-like"/>
</dbReference>
<name>A0A4P6KG41_9MICO</name>
<dbReference type="Pfam" id="PF01032">
    <property type="entry name" value="FecCD"/>
    <property type="match status" value="1"/>
</dbReference>
<feature type="transmembrane region" description="Helical" evidence="9">
    <location>
        <begin position="307"/>
        <end position="329"/>
    </location>
</feature>
<dbReference type="Proteomes" id="UP000289260">
    <property type="component" value="Chromosome"/>
</dbReference>
<proteinExistence type="inferred from homology"/>
<sequence length="361" mass="35643">MTATASPAVPRTPAPAVGDTARRADGPPATRRRAAAVLIVAGLLVGALVVLSSLVGTRMLVPSDLWRVVADFDPADDAHLLLVNRRLPRAALAVLVGAGLGAAGVVMQSLTRNPIAEPGLLGVSAGAAVAVAVAIALAGIVAPIAYFGAALVGAAAAGALVMLLGGVRRGSDPVRLVLAGAALAVVLGALAQIVIVNGDEQVFDRYRAWAVGSLAGRDLEVLPLAAACIGAGLALAAALSRALDAAALGPETARALGSRPAAVWAVAGLAVVVLSGGATAAAGPIAFVGLTAPHIARLLVGSDHRRMLPVAMALGAALVLIADVLGRVVAPPGEVGVGIMVALLGGPFFVALVRRRRLAPL</sequence>
<gene>
    <name evidence="10" type="ORF">EVS81_10245</name>
</gene>
<keyword evidence="3" id="KW-0813">Transport</keyword>
<feature type="region of interest" description="Disordered" evidence="8">
    <location>
        <begin position="1"/>
        <end position="28"/>
    </location>
</feature>
<keyword evidence="6 9" id="KW-1133">Transmembrane helix</keyword>
<evidence type="ECO:0000256" key="9">
    <source>
        <dbReference type="SAM" id="Phobius"/>
    </source>
</evidence>
<dbReference type="GO" id="GO:0033214">
    <property type="term" value="P:siderophore-iron import into cell"/>
    <property type="evidence" value="ECO:0007669"/>
    <property type="project" value="TreeGrafter"/>
</dbReference>
<feature type="transmembrane region" description="Helical" evidence="9">
    <location>
        <begin position="284"/>
        <end position="300"/>
    </location>
</feature>
<accession>A0A4P6KG41</accession>
<keyword evidence="7 9" id="KW-0472">Membrane</keyword>
<evidence type="ECO:0000256" key="4">
    <source>
        <dbReference type="ARBA" id="ARBA00022475"/>
    </source>
</evidence>
<dbReference type="CDD" id="cd06550">
    <property type="entry name" value="TM_ABC_iron-siderophores_like"/>
    <property type="match status" value="1"/>
</dbReference>